<dbReference type="InterPro" id="IPR003810">
    <property type="entry name" value="Mntp/YtaF"/>
</dbReference>
<keyword evidence="2 5" id="KW-0812">Transmembrane</keyword>
<reference evidence="6 7" key="1">
    <citation type="submission" date="2020-08" db="EMBL/GenBank/DDBJ databases">
        <title>Genomic Encyclopedia of Type Strains, Phase IV (KMG-V): Genome sequencing to study the core and pangenomes of soil and plant-associated prokaryotes.</title>
        <authorList>
            <person name="Whitman W."/>
        </authorList>
    </citation>
    <scope>NUCLEOTIDE SEQUENCE [LARGE SCALE GENOMIC DNA]</scope>
    <source>
        <strain evidence="6 7">S3M1</strain>
    </source>
</reference>
<feature type="transmembrane region" description="Helical" evidence="5">
    <location>
        <begin position="12"/>
        <end position="33"/>
    </location>
</feature>
<accession>A0A7W8ZQY1</accession>
<keyword evidence="4 5" id="KW-0472">Membrane</keyword>
<proteinExistence type="predicted"/>
<feature type="transmembrane region" description="Helical" evidence="5">
    <location>
        <begin position="141"/>
        <end position="160"/>
    </location>
</feature>
<feature type="transmembrane region" description="Helical" evidence="5">
    <location>
        <begin position="77"/>
        <end position="94"/>
    </location>
</feature>
<dbReference type="Proteomes" id="UP000537204">
    <property type="component" value="Unassembled WGS sequence"/>
</dbReference>
<evidence type="ECO:0000313" key="6">
    <source>
        <dbReference type="EMBL" id="MBB5638413.1"/>
    </source>
</evidence>
<gene>
    <name evidence="6" type="ORF">HDE68_004342</name>
</gene>
<evidence type="ECO:0000256" key="5">
    <source>
        <dbReference type="SAM" id="Phobius"/>
    </source>
</evidence>
<evidence type="ECO:0000256" key="1">
    <source>
        <dbReference type="ARBA" id="ARBA00022475"/>
    </source>
</evidence>
<keyword evidence="1" id="KW-1003">Cell membrane</keyword>
<protein>
    <submittedName>
        <fullName evidence="6">Putative Mn2+ efflux pump MntP</fullName>
    </submittedName>
</protein>
<dbReference type="EMBL" id="JACHCE010000008">
    <property type="protein sequence ID" value="MBB5638413.1"/>
    <property type="molecule type" value="Genomic_DNA"/>
</dbReference>
<dbReference type="RefSeq" id="WP_183884233.1">
    <property type="nucleotide sequence ID" value="NZ_JACHCD010000001.1"/>
</dbReference>
<feature type="transmembrane region" description="Helical" evidence="5">
    <location>
        <begin position="114"/>
        <end position="135"/>
    </location>
</feature>
<evidence type="ECO:0000256" key="4">
    <source>
        <dbReference type="ARBA" id="ARBA00023136"/>
    </source>
</evidence>
<name>A0A7W8ZQY1_9SPHI</name>
<organism evidence="6 7">
    <name type="scientific">Pedobacter cryoconitis</name>
    <dbReference type="NCBI Taxonomy" id="188932"/>
    <lineage>
        <taxon>Bacteria</taxon>
        <taxon>Pseudomonadati</taxon>
        <taxon>Bacteroidota</taxon>
        <taxon>Sphingobacteriia</taxon>
        <taxon>Sphingobacteriales</taxon>
        <taxon>Sphingobacteriaceae</taxon>
        <taxon>Pedobacter</taxon>
    </lineage>
</organism>
<feature type="transmembrane region" description="Helical" evidence="5">
    <location>
        <begin position="172"/>
        <end position="191"/>
    </location>
</feature>
<evidence type="ECO:0000256" key="3">
    <source>
        <dbReference type="ARBA" id="ARBA00022989"/>
    </source>
</evidence>
<sequence>MTFLLLKCGIIQYAILFIAIGITADNLMIAKLSGKTVSVISRANWILILLLLFITQNQMFLWGKWVTGWVPALTVNQKDWLAMGLLISIGVKMYRDHFQSKRDTTAINYTANNLLILAFGSAIYLFVFGMAIQWLNRTEGNVNILFPVFILIFLGTGVWLGKSHNHKLIHRLRTVCTCLMMVGVAVLLFQLI</sequence>
<comment type="caution">
    <text evidence="6">The sequence shown here is derived from an EMBL/GenBank/DDBJ whole genome shotgun (WGS) entry which is preliminary data.</text>
</comment>
<keyword evidence="3 5" id="KW-1133">Transmembrane helix</keyword>
<evidence type="ECO:0000256" key="2">
    <source>
        <dbReference type="ARBA" id="ARBA00022692"/>
    </source>
</evidence>
<dbReference type="AlphaFoldDB" id="A0A7W8ZQY1"/>
<evidence type="ECO:0000313" key="7">
    <source>
        <dbReference type="Proteomes" id="UP000537204"/>
    </source>
</evidence>
<dbReference type="Pfam" id="PF02659">
    <property type="entry name" value="Mntp"/>
    <property type="match status" value="1"/>
</dbReference>